<dbReference type="AlphaFoldDB" id="A0A553N702"/>
<protein>
    <recommendedName>
        <fullName evidence="10">Dihydrolipoamide acetyltransferase component of pyruvate dehydrogenase complex</fullName>
        <ecNumber evidence="10">2.3.1.-</ecNumber>
    </recommendedName>
</protein>
<gene>
    <name evidence="14" type="ORF">TCAL_04195</name>
</gene>
<comment type="subcellular location">
    <subcellularLocation>
        <location evidence="2">Mitochondrion matrix</location>
    </subcellularLocation>
</comment>
<dbReference type="STRING" id="6832.A0A553N702"/>
<evidence type="ECO:0000259" key="12">
    <source>
        <dbReference type="PROSITE" id="PS50968"/>
    </source>
</evidence>
<dbReference type="InterPro" id="IPR023213">
    <property type="entry name" value="CAT-like_dom_sf"/>
</dbReference>
<evidence type="ECO:0000259" key="13">
    <source>
        <dbReference type="PROSITE" id="PS51826"/>
    </source>
</evidence>
<name>A0A553N702_TIGCA</name>
<dbReference type="OMA" id="MPFCIKA"/>
<keyword evidence="4 10" id="KW-0808">Transferase</keyword>
<comment type="catalytic activity">
    <reaction evidence="9">
        <text>N(6)-[(R)-dihydrolipoyl]-L-lysyl-[protein] + 2-methylpropanoyl-CoA = N(6)-[(R)-S(8)-2-methylpropanoyldihydrolipoyl]-L-lysyl-[protein] + CoA</text>
        <dbReference type="Rhea" id="RHEA:18865"/>
        <dbReference type="Rhea" id="RHEA-COMP:10475"/>
        <dbReference type="Rhea" id="RHEA-COMP:10497"/>
        <dbReference type="ChEBI" id="CHEBI:57287"/>
        <dbReference type="ChEBI" id="CHEBI:57338"/>
        <dbReference type="ChEBI" id="CHEBI:83100"/>
        <dbReference type="ChEBI" id="CHEBI:83142"/>
        <dbReference type="EC" id="2.3.1.168"/>
    </reaction>
    <physiologicalReaction direction="left-to-right" evidence="9">
        <dbReference type="Rhea" id="RHEA:18866"/>
    </physiologicalReaction>
</comment>
<dbReference type="FunFam" id="3.30.559.10:FF:000027">
    <property type="entry name" value="Dihydrolipoamide acetyltransferase component of pyruvate dehydrogenase complex"/>
    <property type="match status" value="1"/>
</dbReference>
<evidence type="ECO:0000256" key="10">
    <source>
        <dbReference type="RuleBase" id="RU003423"/>
    </source>
</evidence>
<evidence type="ECO:0000256" key="2">
    <source>
        <dbReference type="ARBA" id="ARBA00004305"/>
    </source>
</evidence>
<keyword evidence="15" id="KW-1185">Reference proteome</keyword>
<dbReference type="InterPro" id="IPR004167">
    <property type="entry name" value="PSBD"/>
</dbReference>
<dbReference type="InterPro" id="IPR000089">
    <property type="entry name" value="Biotin_lipoyl"/>
</dbReference>
<dbReference type="GO" id="GO:0043754">
    <property type="term" value="F:dihydrolipoamide branched chain acyltransferase activity"/>
    <property type="evidence" value="ECO:0007669"/>
    <property type="project" value="UniProtKB-EC"/>
</dbReference>
<dbReference type="FunFam" id="2.40.50.100:FF:000013">
    <property type="entry name" value="Dihydrolipoamide acetyltransferase component of pyruvate dehydrogenase complex"/>
    <property type="match status" value="1"/>
</dbReference>
<evidence type="ECO:0000256" key="11">
    <source>
        <dbReference type="SAM" id="MobiDB-lite"/>
    </source>
</evidence>
<evidence type="ECO:0000256" key="5">
    <source>
        <dbReference type="ARBA" id="ARBA00022823"/>
    </source>
</evidence>
<dbReference type="EC" id="2.3.1.-" evidence="10"/>
<dbReference type="PROSITE" id="PS00189">
    <property type="entry name" value="LIPOYL"/>
    <property type="match status" value="1"/>
</dbReference>
<evidence type="ECO:0000256" key="8">
    <source>
        <dbReference type="ARBA" id="ARBA00023315"/>
    </source>
</evidence>
<dbReference type="PROSITE" id="PS50968">
    <property type="entry name" value="BIOTINYL_LIPOYL"/>
    <property type="match status" value="1"/>
</dbReference>
<dbReference type="SUPFAM" id="SSF51230">
    <property type="entry name" value="Single hybrid motif"/>
    <property type="match status" value="1"/>
</dbReference>
<dbReference type="PANTHER" id="PTHR43178:SF5">
    <property type="entry name" value="LIPOAMIDE ACYLTRANSFERASE COMPONENT OF BRANCHED-CHAIN ALPHA-KETO ACID DEHYDROGENASE COMPLEX, MITOCHONDRIAL"/>
    <property type="match status" value="1"/>
</dbReference>
<feature type="compositionally biased region" description="Pro residues" evidence="11">
    <location>
        <begin position="243"/>
        <end position="263"/>
    </location>
</feature>
<evidence type="ECO:0000256" key="6">
    <source>
        <dbReference type="ARBA" id="ARBA00022946"/>
    </source>
</evidence>
<evidence type="ECO:0000256" key="3">
    <source>
        <dbReference type="ARBA" id="ARBA00007317"/>
    </source>
</evidence>
<dbReference type="EMBL" id="VCGU01000459">
    <property type="protein sequence ID" value="TRY61206.1"/>
    <property type="molecule type" value="Genomic_DNA"/>
</dbReference>
<evidence type="ECO:0000313" key="14">
    <source>
        <dbReference type="EMBL" id="TRY61206.1"/>
    </source>
</evidence>
<dbReference type="Gene3D" id="4.10.320.10">
    <property type="entry name" value="E3-binding domain"/>
    <property type="match status" value="1"/>
</dbReference>
<dbReference type="InterPro" id="IPR036625">
    <property type="entry name" value="E3-bd_dom_sf"/>
</dbReference>
<dbReference type="InterPro" id="IPR050743">
    <property type="entry name" value="2-oxoacid_DH_E2_comp"/>
</dbReference>
<comment type="caution">
    <text evidence="14">The sequence shown here is derived from an EMBL/GenBank/DDBJ whole genome shotgun (WGS) entry which is preliminary data.</text>
</comment>
<feature type="region of interest" description="Disordered" evidence="11">
    <location>
        <begin position="221"/>
        <end position="269"/>
    </location>
</feature>
<dbReference type="InterPro" id="IPR003016">
    <property type="entry name" value="2-oxoA_DH_lipoyl-BS"/>
</dbReference>
<accession>A0A553N702</accession>
<evidence type="ECO:0000256" key="1">
    <source>
        <dbReference type="ARBA" id="ARBA00001938"/>
    </source>
</evidence>
<dbReference type="PROSITE" id="PS51826">
    <property type="entry name" value="PSBD"/>
    <property type="match status" value="1"/>
</dbReference>
<keyword evidence="8 10" id="KW-0012">Acyltransferase</keyword>
<comment type="similarity">
    <text evidence="3 10">Belongs to the 2-oxoacid dehydrogenase family.</text>
</comment>
<keyword evidence="7" id="KW-0496">Mitochondrion</keyword>
<dbReference type="Gene3D" id="2.40.50.100">
    <property type="match status" value="1"/>
</dbReference>
<dbReference type="OrthoDB" id="202158at2759"/>
<dbReference type="Gene3D" id="3.30.559.10">
    <property type="entry name" value="Chloramphenicol acetyltransferase-like domain"/>
    <property type="match status" value="1"/>
</dbReference>
<dbReference type="Pfam" id="PF00364">
    <property type="entry name" value="Biotin_lipoyl"/>
    <property type="match status" value="1"/>
</dbReference>
<dbReference type="PANTHER" id="PTHR43178">
    <property type="entry name" value="DIHYDROLIPOAMIDE ACETYLTRANSFERASE COMPONENT OF PYRUVATE DEHYDROGENASE COMPLEX"/>
    <property type="match status" value="1"/>
</dbReference>
<dbReference type="CDD" id="cd06849">
    <property type="entry name" value="lipoyl_domain"/>
    <property type="match status" value="1"/>
</dbReference>
<dbReference type="GO" id="GO:0005829">
    <property type="term" value="C:cytosol"/>
    <property type="evidence" value="ECO:0007669"/>
    <property type="project" value="UniProtKB-ARBA"/>
</dbReference>
<evidence type="ECO:0000256" key="9">
    <source>
        <dbReference type="ARBA" id="ARBA00051775"/>
    </source>
</evidence>
<dbReference type="SUPFAM" id="SSF52777">
    <property type="entry name" value="CoA-dependent acyltransferases"/>
    <property type="match status" value="1"/>
</dbReference>
<dbReference type="SUPFAM" id="SSF47005">
    <property type="entry name" value="Peripheral subunit-binding domain of 2-oxo acid dehydrogenase complex"/>
    <property type="match status" value="1"/>
</dbReference>
<dbReference type="GO" id="GO:0005759">
    <property type="term" value="C:mitochondrial matrix"/>
    <property type="evidence" value="ECO:0007669"/>
    <property type="project" value="UniProtKB-SubCell"/>
</dbReference>
<feature type="domain" description="Lipoyl-binding" evidence="12">
    <location>
        <begin position="72"/>
        <end position="147"/>
    </location>
</feature>
<evidence type="ECO:0000256" key="4">
    <source>
        <dbReference type="ARBA" id="ARBA00022679"/>
    </source>
</evidence>
<dbReference type="InterPro" id="IPR011053">
    <property type="entry name" value="Single_hybrid_motif"/>
</dbReference>
<organism evidence="14 15">
    <name type="scientific">Tigriopus californicus</name>
    <name type="common">Marine copepod</name>
    <dbReference type="NCBI Taxonomy" id="6832"/>
    <lineage>
        <taxon>Eukaryota</taxon>
        <taxon>Metazoa</taxon>
        <taxon>Ecdysozoa</taxon>
        <taxon>Arthropoda</taxon>
        <taxon>Crustacea</taxon>
        <taxon>Multicrustacea</taxon>
        <taxon>Hexanauplia</taxon>
        <taxon>Copepoda</taxon>
        <taxon>Harpacticoida</taxon>
        <taxon>Harpacticidae</taxon>
        <taxon>Tigriopus</taxon>
    </lineage>
</organism>
<dbReference type="GO" id="GO:0016407">
    <property type="term" value="F:acetyltransferase activity"/>
    <property type="evidence" value="ECO:0007669"/>
    <property type="project" value="TreeGrafter"/>
</dbReference>
<evidence type="ECO:0000256" key="7">
    <source>
        <dbReference type="ARBA" id="ARBA00023128"/>
    </source>
</evidence>
<comment type="cofactor">
    <cofactor evidence="1 10">
        <name>(R)-lipoate</name>
        <dbReference type="ChEBI" id="CHEBI:83088"/>
    </cofactor>
</comment>
<dbReference type="FunFam" id="4.10.320.10:FF:000002">
    <property type="entry name" value="Dihydrolipoamide acetyltransferase component of pyruvate dehydrogenase complex"/>
    <property type="match status" value="1"/>
</dbReference>
<sequence>MSKLCHLRGWSGSWWRGGTRSFTANARPALARPLGRGTLTLGGSVGALKRVSPVSATWGRSWLHTSGPHLDVVQFHLSDIGEGIKEVTIKEWFVQPGDTVAQFDQICEVQSDKASVTITSRFDGVIRKLYHDVDGVAQTGDPLVDIEVDGPPGEELGSQTEVQETEAIHMGERETLVKPETRVLATPAVRRIASEHSLNLADIAGTGKAGRVLKEDVIRFMEEGPPTPPPVPASPVSSVRSTPPQPTSTPATKPTPPMAPPTPRRVVGADEKVTRPMDVITKAMTKAMTQALEVPHFGYKDEIDMSALVNLRQELKRSRDPLLQKLSFMPFMIKAASLALHDYPNLNASVDVENSTIIQNLSHNIAVAMDTPMGLIVPNIKKVQDLTLLEVAGELLRLQELASAGKLGSEDLKGGTFTLSNIGSIGGTYAIPVINPPQVAIGAIGKIQVLPRFNAQGEVIPAHIMCISWSADHRIVDGAAMARFSNKWKACLENPSLMTLYMK</sequence>
<keyword evidence="5 10" id="KW-0450">Lipoyl</keyword>
<reference evidence="14 15" key="1">
    <citation type="journal article" date="2018" name="Nat. Ecol. Evol.">
        <title>Genomic signatures of mitonuclear coevolution across populations of Tigriopus californicus.</title>
        <authorList>
            <person name="Barreto F.S."/>
            <person name="Watson E.T."/>
            <person name="Lima T.G."/>
            <person name="Willett C.S."/>
            <person name="Edmands S."/>
            <person name="Li W."/>
            <person name="Burton R.S."/>
        </authorList>
    </citation>
    <scope>NUCLEOTIDE SEQUENCE [LARGE SCALE GENOMIC DNA]</scope>
    <source>
        <strain evidence="14 15">San Diego</strain>
    </source>
</reference>
<feature type="domain" description="Peripheral subunit-binding (PSBD)" evidence="13">
    <location>
        <begin position="184"/>
        <end position="221"/>
    </location>
</feature>
<dbReference type="GO" id="GO:0031405">
    <property type="term" value="F:lipoic acid binding"/>
    <property type="evidence" value="ECO:0007669"/>
    <property type="project" value="TreeGrafter"/>
</dbReference>
<dbReference type="Proteomes" id="UP000318571">
    <property type="component" value="Chromosome 8"/>
</dbReference>
<dbReference type="Pfam" id="PF02817">
    <property type="entry name" value="E3_binding"/>
    <property type="match status" value="1"/>
</dbReference>
<evidence type="ECO:0000313" key="15">
    <source>
        <dbReference type="Proteomes" id="UP000318571"/>
    </source>
</evidence>
<dbReference type="InterPro" id="IPR001078">
    <property type="entry name" value="2-oxoacid_DH_actylTfrase"/>
</dbReference>
<proteinExistence type="inferred from homology"/>
<dbReference type="Pfam" id="PF00198">
    <property type="entry name" value="2-oxoacid_dh"/>
    <property type="match status" value="1"/>
</dbReference>
<keyword evidence="6" id="KW-0809">Transit peptide</keyword>